<keyword evidence="2" id="KW-1185">Reference proteome</keyword>
<evidence type="ECO:0000313" key="1">
    <source>
        <dbReference type="EMBL" id="EGG16912.1"/>
    </source>
</evidence>
<dbReference type="EMBL" id="GL883021">
    <property type="protein sequence ID" value="EGG16912.1"/>
    <property type="molecule type" value="Genomic_DNA"/>
</dbReference>
<accession>F4Q3Z8</accession>
<evidence type="ECO:0000313" key="2">
    <source>
        <dbReference type="Proteomes" id="UP000007797"/>
    </source>
</evidence>
<dbReference type="GeneID" id="14869171"/>
<dbReference type="RefSeq" id="XP_004355386.1">
    <property type="nucleotide sequence ID" value="XM_004355334.1"/>
</dbReference>
<reference evidence="2" key="1">
    <citation type="journal article" date="2011" name="Genome Res.">
        <title>Phylogeny-wide analysis of social amoeba genomes highlights ancient origins for complex intercellular communication.</title>
        <authorList>
            <person name="Heidel A.J."/>
            <person name="Lawal H.M."/>
            <person name="Felder M."/>
            <person name="Schilde C."/>
            <person name="Helps N.R."/>
            <person name="Tunggal B."/>
            <person name="Rivero F."/>
            <person name="John U."/>
            <person name="Schleicher M."/>
            <person name="Eichinger L."/>
            <person name="Platzer M."/>
            <person name="Noegel A.A."/>
            <person name="Schaap P."/>
            <person name="Gloeckner G."/>
        </authorList>
    </citation>
    <scope>NUCLEOTIDE SEQUENCE [LARGE SCALE GENOMIC DNA]</scope>
    <source>
        <strain evidence="2">SH3</strain>
    </source>
</reference>
<dbReference type="AlphaFoldDB" id="F4Q3Z8"/>
<name>F4Q3Z8_CACFS</name>
<dbReference type="Proteomes" id="UP000007797">
    <property type="component" value="Unassembled WGS sequence"/>
</dbReference>
<protein>
    <submittedName>
        <fullName evidence="1">Uncharacterized protein</fullName>
    </submittedName>
</protein>
<gene>
    <name evidence="1" type="ORF">DFA_07893</name>
</gene>
<organism evidence="1 2">
    <name type="scientific">Cavenderia fasciculata</name>
    <name type="common">Slime mold</name>
    <name type="synonym">Dictyostelium fasciculatum</name>
    <dbReference type="NCBI Taxonomy" id="261658"/>
    <lineage>
        <taxon>Eukaryota</taxon>
        <taxon>Amoebozoa</taxon>
        <taxon>Evosea</taxon>
        <taxon>Eumycetozoa</taxon>
        <taxon>Dictyostelia</taxon>
        <taxon>Acytosteliales</taxon>
        <taxon>Cavenderiaceae</taxon>
        <taxon>Cavenderia</taxon>
    </lineage>
</organism>
<proteinExistence type="predicted"/>
<sequence length="68" mass="7795">MLFTFANPEEKRIYDQVLEIYVNGKLVRGQGKKYVIPEGSKESSVGHLTSRKSTIILMVLVTNLFLFF</sequence>
<dbReference type="KEGG" id="dfa:DFA_07893"/>